<name>A0ABP7CR94_9SPHN</name>
<evidence type="ECO:0000256" key="6">
    <source>
        <dbReference type="ARBA" id="ARBA00022619"/>
    </source>
</evidence>
<proteinExistence type="inferred from homology"/>
<keyword evidence="10" id="KW-0378">Hydrolase</keyword>
<accession>A0ABP7CR94</accession>
<evidence type="ECO:0000256" key="10">
    <source>
        <dbReference type="PIRNR" id="PIRNR006769"/>
    </source>
</evidence>
<comment type="pathway">
    <text evidence="2 10">Cofactor biosynthesis; riboflavin biosynthesis; 5-amino-6-(D-ribitylamino)uracil from GTP: step 2/4.</text>
</comment>
<dbReference type="EC" id="1.1.1.193" evidence="10"/>
<feature type="domain" description="CMP/dCMP-type deaminase" evidence="11">
    <location>
        <begin position="5"/>
        <end position="120"/>
    </location>
</feature>
<comment type="catalytic activity">
    <reaction evidence="10">
        <text>2,5-diamino-6-hydroxy-4-(5-phosphoribosylamino)-pyrimidine + H2O + H(+) = 5-amino-6-(5-phospho-D-ribosylamino)uracil + NH4(+)</text>
        <dbReference type="Rhea" id="RHEA:21868"/>
        <dbReference type="ChEBI" id="CHEBI:15377"/>
        <dbReference type="ChEBI" id="CHEBI:15378"/>
        <dbReference type="ChEBI" id="CHEBI:28938"/>
        <dbReference type="ChEBI" id="CHEBI:58453"/>
        <dbReference type="ChEBI" id="CHEBI:58614"/>
        <dbReference type="EC" id="3.5.4.26"/>
    </reaction>
</comment>
<dbReference type="InterPro" id="IPR024072">
    <property type="entry name" value="DHFR-like_dom_sf"/>
</dbReference>
<keyword evidence="7 10" id="KW-0521">NADP</keyword>
<dbReference type="Proteomes" id="UP001500523">
    <property type="component" value="Unassembled WGS sequence"/>
</dbReference>
<organism evidence="12 13">
    <name type="scientific">Sphingomonas cynarae</name>
    <dbReference type="NCBI Taxonomy" id="930197"/>
    <lineage>
        <taxon>Bacteria</taxon>
        <taxon>Pseudomonadati</taxon>
        <taxon>Pseudomonadota</taxon>
        <taxon>Alphaproteobacteria</taxon>
        <taxon>Sphingomonadales</taxon>
        <taxon>Sphingomonadaceae</taxon>
        <taxon>Sphingomonas</taxon>
    </lineage>
</organism>
<sequence length="341" mass="34933">MTRGDDDAGWLRAALTLAGRTRGRTAPNPNVGCVIVRDGRVVGHGWTQPGGRPHAEAMALAQAGAAARGATCHVTLEPCAHVSARGPACSDLLVTAGVAHVVAALEDPDPRTAGAGFARLRAAGIAVTIAPPTGPVAAAARASMAGFLTRRAAGRPHVTLKLATSLDGAIALASGESRWITGAAARAHVHLERSRHEAILVGRGTLDTDAPRLDVRLPGLVTRSPRRIVLTSAAPPAGWTAIATPAAIAGLEDVDHLFVEGGARTAAAFLAADLVDRLLLYRAPILIGGGVRALGDIGLDALAAAHGRWRAVDARMLGSDRVEVYERERVASAAAITGATR</sequence>
<dbReference type="Gene3D" id="3.40.430.10">
    <property type="entry name" value="Dihydrofolate Reductase, subunit A"/>
    <property type="match status" value="2"/>
</dbReference>
<evidence type="ECO:0000313" key="13">
    <source>
        <dbReference type="Proteomes" id="UP001500523"/>
    </source>
</evidence>
<evidence type="ECO:0000259" key="11">
    <source>
        <dbReference type="PROSITE" id="PS51747"/>
    </source>
</evidence>
<evidence type="ECO:0000256" key="4">
    <source>
        <dbReference type="ARBA" id="ARBA00005259"/>
    </source>
</evidence>
<keyword evidence="6 10" id="KW-0686">Riboflavin biosynthesis</keyword>
<dbReference type="Pfam" id="PF00383">
    <property type="entry name" value="dCMP_cyt_deam_1"/>
    <property type="match status" value="1"/>
</dbReference>
<dbReference type="PIRSF" id="PIRSF006769">
    <property type="entry name" value="RibD"/>
    <property type="match status" value="1"/>
</dbReference>
<dbReference type="InterPro" id="IPR002125">
    <property type="entry name" value="CMP_dCMP_dom"/>
</dbReference>
<evidence type="ECO:0000256" key="8">
    <source>
        <dbReference type="ARBA" id="ARBA00023002"/>
    </source>
</evidence>
<dbReference type="PANTHER" id="PTHR38011:SF7">
    <property type="entry name" value="2,5-DIAMINO-6-RIBOSYLAMINO-4(3H)-PYRIMIDINONE 5'-PHOSPHATE REDUCTASE"/>
    <property type="match status" value="1"/>
</dbReference>
<evidence type="ECO:0000256" key="2">
    <source>
        <dbReference type="ARBA" id="ARBA00004882"/>
    </source>
</evidence>
<evidence type="ECO:0000256" key="3">
    <source>
        <dbReference type="ARBA" id="ARBA00004910"/>
    </source>
</evidence>
<keyword evidence="9" id="KW-0511">Multifunctional enzyme</keyword>
<dbReference type="InterPro" id="IPR002734">
    <property type="entry name" value="RibDG_C"/>
</dbReference>
<evidence type="ECO:0000256" key="1">
    <source>
        <dbReference type="ARBA" id="ARBA00002151"/>
    </source>
</evidence>
<protein>
    <recommendedName>
        <fullName evidence="10">Riboflavin biosynthesis protein RibD</fullName>
    </recommendedName>
    <domain>
        <recommendedName>
            <fullName evidence="10">Diaminohydroxyphosphoribosylaminopyrimidine deaminase</fullName>
            <shortName evidence="10">DRAP deaminase</shortName>
            <ecNumber evidence="10">3.5.4.26</ecNumber>
        </recommendedName>
        <alternativeName>
            <fullName evidence="10">Riboflavin-specific deaminase</fullName>
        </alternativeName>
    </domain>
    <domain>
        <recommendedName>
            <fullName evidence="10">5-amino-6-(5-phosphoribosylamino)uracil reductase</fullName>
            <ecNumber evidence="10">1.1.1.193</ecNumber>
        </recommendedName>
        <alternativeName>
            <fullName evidence="10">HTP reductase</fullName>
        </alternativeName>
    </domain>
</protein>
<evidence type="ECO:0000313" key="12">
    <source>
        <dbReference type="EMBL" id="GAA3694848.1"/>
    </source>
</evidence>
<comment type="similarity">
    <text evidence="4 10">In the N-terminal section; belongs to the cytidine and deoxycytidylate deaminase family.</text>
</comment>
<dbReference type="SUPFAM" id="SSF53597">
    <property type="entry name" value="Dihydrofolate reductase-like"/>
    <property type="match status" value="1"/>
</dbReference>
<comment type="function">
    <text evidence="1 10">Converts 2,5-diamino-6-(ribosylamino)-4(3h)-pyrimidinone 5'-phosphate into 5-amino-6-(ribosylamino)-2,4(1h,3h)-pyrimidinedione 5'-phosphate.</text>
</comment>
<dbReference type="PROSITE" id="PS51747">
    <property type="entry name" value="CYT_DCMP_DEAMINASES_2"/>
    <property type="match status" value="1"/>
</dbReference>
<reference evidence="13" key="1">
    <citation type="journal article" date="2019" name="Int. J. Syst. Evol. Microbiol.">
        <title>The Global Catalogue of Microorganisms (GCM) 10K type strain sequencing project: providing services to taxonomists for standard genome sequencing and annotation.</title>
        <authorList>
            <consortium name="The Broad Institute Genomics Platform"/>
            <consortium name="The Broad Institute Genome Sequencing Center for Infectious Disease"/>
            <person name="Wu L."/>
            <person name="Ma J."/>
        </authorList>
    </citation>
    <scope>NUCLEOTIDE SEQUENCE [LARGE SCALE GENOMIC DNA]</scope>
    <source>
        <strain evidence="13">JCM 17498</strain>
    </source>
</reference>
<dbReference type="NCBIfam" id="TIGR00326">
    <property type="entry name" value="eubact_ribD"/>
    <property type="match status" value="1"/>
</dbReference>
<keyword evidence="8 10" id="KW-0560">Oxidoreductase</keyword>
<comment type="similarity">
    <text evidence="5 10">In the C-terminal section; belongs to the HTP reductase family.</text>
</comment>
<evidence type="ECO:0000256" key="5">
    <source>
        <dbReference type="ARBA" id="ARBA00007417"/>
    </source>
</evidence>
<comment type="pathway">
    <text evidence="3 10">Cofactor biosynthesis; riboflavin biosynthesis; 5-amino-6-(D-ribitylamino)uracil from GTP: step 3/4.</text>
</comment>
<dbReference type="EMBL" id="BAABBF010000001">
    <property type="protein sequence ID" value="GAA3694848.1"/>
    <property type="molecule type" value="Genomic_DNA"/>
</dbReference>
<keyword evidence="10" id="KW-0479">Metal-binding</keyword>
<gene>
    <name evidence="12" type="primary">ribD</name>
    <name evidence="12" type="ORF">GCM10022268_02000</name>
</gene>
<dbReference type="RefSeq" id="WP_425567081.1">
    <property type="nucleotide sequence ID" value="NZ_BAABBF010000001.1"/>
</dbReference>
<evidence type="ECO:0000256" key="9">
    <source>
        <dbReference type="ARBA" id="ARBA00023268"/>
    </source>
</evidence>
<dbReference type="SUPFAM" id="SSF53927">
    <property type="entry name" value="Cytidine deaminase-like"/>
    <property type="match status" value="1"/>
</dbReference>
<dbReference type="PANTHER" id="PTHR38011">
    <property type="entry name" value="DIHYDROFOLATE REDUCTASE FAMILY PROTEIN (AFU_ORTHOLOGUE AFUA_8G06820)"/>
    <property type="match status" value="1"/>
</dbReference>
<comment type="caution">
    <text evidence="12">The sequence shown here is derived from an EMBL/GenBank/DDBJ whole genome shotgun (WGS) entry which is preliminary data.</text>
</comment>
<comment type="cofactor">
    <cofactor evidence="10">
        <name>Zn(2+)</name>
        <dbReference type="ChEBI" id="CHEBI:29105"/>
    </cofactor>
    <text evidence="10">Binds 1 zinc ion.</text>
</comment>
<dbReference type="Gene3D" id="3.40.140.10">
    <property type="entry name" value="Cytidine Deaminase, domain 2"/>
    <property type="match status" value="1"/>
</dbReference>
<dbReference type="InterPro" id="IPR004794">
    <property type="entry name" value="Eubact_RibD"/>
</dbReference>
<keyword evidence="10" id="KW-0862">Zinc</keyword>
<dbReference type="InterPro" id="IPR050765">
    <property type="entry name" value="Riboflavin_Biosynth_HTPR"/>
</dbReference>
<dbReference type="EC" id="3.5.4.26" evidence="10"/>
<evidence type="ECO:0000256" key="7">
    <source>
        <dbReference type="ARBA" id="ARBA00022857"/>
    </source>
</evidence>
<dbReference type="Pfam" id="PF01872">
    <property type="entry name" value="RibD_C"/>
    <property type="match status" value="1"/>
</dbReference>
<dbReference type="InterPro" id="IPR016193">
    <property type="entry name" value="Cytidine_deaminase-like"/>
</dbReference>
<comment type="catalytic activity">
    <reaction evidence="10">
        <text>5-amino-6-(5-phospho-D-ribitylamino)uracil + NADP(+) = 5-amino-6-(5-phospho-D-ribosylamino)uracil + NADPH + H(+)</text>
        <dbReference type="Rhea" id="RHEA:17845"/>
        <dbReference type="ChEBI" id="CHEBI:15378"/>
        <dbReference type="ChEBI" id="CHEBI:57783"/>
        <dbReference type="ChEBI" id="CHEBI:58349"/>
        <dbReference type="ChEBI" id="CHEBI:58421"/>
        <dbReference type="ChEBI" id="CHEBI:58453"/>
        <dbReference type="EC" id="1.1.1.193"/>
    </reaction>
</comment>
<keyword evidence="13" id="KW-1185">Reference proteome</keyword>